<proteinExistence type="predicted"/>
<dbReference type="EMBL" id="WSQA01000001">
    <property type="protein sequence ID" value="MVZ60458.1"/>
    <property type="molecule type" value="Genomic_DNA"/>
</dbReference>
<dbReference type="OrthoDB" id="6278496at2"/>
<dbReference type="AlphaFoldDB" id="A0A6N8KX01"/>
<dbReference type="PROSITE" id="PS51257">
    <property type="entry name" value="PROKAR_LIPOPROTEIN"/>
    <property type="match status" value="1"/>
</dbReference>
<gene>
    <name evidence="1" type="ORF">GQF63_00335</name>
</gene>
<dbReference type="RefSeq" id="WP_160367115.1">
    <property type="nucleotide sequence ID" value="NZ_WSQA01000001.1"/>
</dbReference>
<comment type="caution">
    <text evidence="1">The sequence shown here is derived from an EMBL/GenBank/DDBJ whole genome shotgun (WGS) entry which is preliminary data.</text>
</comment>
<dbReference type="Proteomes" id="UP000435036">
    <property type="component" value="Unassembled WGS sequence"/>
</dbReference>
<reference evidence="1 2" key="1">
    <citation type="submission" date="2019-12" db="EMBL/GenBank/DDBJ databases">
        <authorList>
            <person name="Dong K."/>
        </authorList>
    </citation>
    <scope>NUCLEOTIDE SEQUENCE [LARGE SCALE GENOMIC DNA]</scope>
    <source>
        <strain evidence="1 2">JCM 31225</strain>
    </source>
</reference>
<accession>A0A6N8KX01</accession>
<evidence type="ECO:0000313" key="2">
    <source>
        <dbReference type="Proteomes" id="UP000435036"/>
    </source>
</evidence>
<organism evidence="1 2">
    <name type="scientific">Sphingobacterium humi</name>
    <dbReference type="NCBI Taxonomy" id="1796905"/>
    <lineage>
        <taxon>Bacteria</taxon>
        <taxon>Pseudomonadati</taxon>
        <taxon>Bacteroidota</taxon>
        <taxon>Sphingobacteriia</taxon>
        <taxon>Sphingobacteriales</taxon>
        <taxon>Sphingobacteriaceae</taxon>
        <taxon>Sphingobacterium</taxon>
    </lineage>
</organism>
<sequence>MKNLIGSLLILMTLFSCSKSDTEYNPEAPILGKWKLSSPINNNPELQDVKEQFFVFDTDKIGIRGIRLNGKFGGSLASWDRNATIKHDYSLSNNNKILNINYEDGEIVDFDVLKLSKDSLIIEFKNYNIGSLHLQDLNNSSFWK</sequence>
<evidence type="ECO:0008006" key="3">
    <source>
        <dbReference type="Google" id="ProtNLM"/>
    </source>
</evidence>
<keyword evidence="2" id="KW-1185">Reference proteome</keyword>
<name>A0A6N8KX01_9SPHI</name>
<protein>
    <recommendedName>
        <fullName evidence="3">Lipocalin-like domain-containing protein</fullName>
    </recommendedName>
</protein>
<evidence type="ECO:0000313" key="1">
    <source>
        <dbReference type="EMBL" id="MVZ60458.1"/>
    </source>
</evidence>